<proteinExistence type="inferred from homology"/>
<dbReference type="InterPro" id="IPR012334">
    <property type="entry name" value="Pectin_lyas_fold"/>
</dbReference>
<evidence type="ECO:0000256" key="6">
    <source>
        <dbReference type="ARBA" id="ARBA00022837"/>
    </source>
</evidence>
<comment type="cofactor">
    <cofactor evidence="8">
        <name>Ca(2+)</name>
        <dbReference type="ChEBI" id="CHEBI:29108"/>
    </cofactor>
    <text evidence="8">Binds 1 Ca(2+) ion. Required for its activity.</text>
</comment>
<dbReference type="PANTHER" id="PTHR31683:SF80">
    <property type="entry name" value="PECTATE LYASE 16-RELATED"/>
    <property type="match status" value="1"/>
</dbReference>
<keyword evidence="7 8" id="KW-0456">Lyase</keyword>
<reference evidence="10 11" key="1">
    <citation type="submission" date="2024-01" db="EMBL/GenBank/DDBJ databases">
        <title>Genome assemblies of Stephania.</title>
        <authorList>
            <person name="Yang L."/>
        </authorList>
    </citation>
    <scope>NUCLEOTIDE SEQUENCE [LARGE SCALE GENOMIC DNA]</scope>
    <source>
        <strain evidence="10">QJT</strain>
        <tissue evidence="10">Leaf</tissue>
    </source>
</reference>
<comment type="catalytic activity">
    <reaction evidence="1 8">
        <text>Eliminative cleavage of (1-&gt;4)-alpha-D-galacturonan to give oligosaccharides with 4-deoxy-alpha-D-galact-4-enuronosyl groups at their non-reducing ends.</text>
        <dbReference type="EC" id="4.2.2.2"/>
    </reaction>
</comment>
<dbReference type="InterPro" id="IPR045032">
    <property type="entry name" value="PEL"/>
</dbReference>
<evidence type="ECO:0000313" key="10">
    <source>
        <dbReference type="EMBL" id="KAK9084794.1"/>
    </source>
</evidence>
<dbReference type="InterPro" id="IPR018082">
    <property type="entry name" value="AmbAllergen"/>
</dbReference>
<dbReference type="SUPFAM" id="SSF51126">
    <property type="entry name" value="Pectin lyase-like"/>
    <property type="match status" value="1"/>
</dbReference>
<keyword evidence="4 8" id="KW-0479">Metal-binding</keyword>
<dbReference type="Gene3D" id="2.160.20.10">
    <property type="entry name" value="Single-stranded right-handed beta-helix, Pectin lyase-like"/>
    <property type="match status" value="2"/>
</dbReference>
<keyword evidence="6 8" id="KW-0106">Calcium</keyword>
<comment type="similarity">
    <text evidence="8">Belongs to the polysaccharide lyase 1 family.</text>
</comment>
<dbReference type="InterPro" id="IPR011050">
    <property type="entry name" value="Pectin_lyase_fold/virulence"/>
</dbReference>
<comment type="pathway">
    <text evidence="2 8">Glycan metabolism; pectin degradation; 2-dehydro-3-deoxy-D-gluconate from pectin: step 2/5.</text>
</comment>
<feature type="domain" description="Pectate lyase" evidence="9">
    <location>
        <begin position="104"/>
        <end position="257"/>
    </location>
</feature>
<dbReference type="GO" id="GO:0046872">
    <property type="term" value="F:metal ion binding"/>
    <property type="evidence" value="ECO:0007669"/>
    <property type="project" value="UniProtKB-KW"/>
</dbReference>
<evidence type="ECO:0000256" key="1">
    <source>
        <dbReference type="ARBA" id="ARBA00000695"/>
    </source>
</evidence>
<evidence type="ECO:0000256" key="4">
    <source>
        <dbReference type="ARBA" id="ARBA00022723"/>
    </source>
</evidence>
<comment type="caution">
    <text evidence="10">The sequence shown here is derived from an EMBL/GenBank/DDBJ whole genome shotgun (WGS) entry which is preliminary data.</text>
</comment>
<dbReference type="Proteomes" id="UP001417504">
    <property type="component" value="Unassembled WGS sequence"/>
</dbReference>
<dbReference type="PRINTS" id="PR00807">
    <property type="entry name" value="AMBALLERGEN"/>
</dbReference>
<dbReference type="PANTHER" id="PTHR31683">
    <property type="entry name" value="PECTATE LYASE 18-RELATED"/>
    <property type="match status" value="1"/>
</dbReference>
<keyword evidence="11" id="KW-1185">Reference proteome</keyword>
<gene>
    <name evidence="10" type="ORF">Sjap_025205</name>
</gene>
<dbReference type="InterPro" id="IPR002022">
    <property type="entry name" value="Pec_lyase"/>
</dbReference>
<dbReference type="AlphaFoldDB" id="A0AAP0HFD6"/>
<evidence type="ECO:0000256" key="7">
    <source>
        <dbReference type="ARBA" id="ARBA00023239"/>
    </source>
</evidence>
<dbReference type="EC" id="4.2.2.2" evidence="3 8"/>
<dbReference type="Pfam" id="PF00544">
    <property type="entry name" value="Pectate_lyase_4"/>
    <property type="match status" value="1"/>
</dbReference>
<protein>
    <recommendedName>
        <fullName evidence="3 8">Pectate lyase</fullName>
        <ecNumber evidence="3 8">4.2.2.2</ecNumber>
    </recommendedName>
</protein>
<evidence type="ECO:0000256" key="8">
    <source>
        <dbReference type="RuleBase" id="RU361123"/>
    </source>
</evidence>
<evidence type="ECO:0000259" key="9">
    <source>
        <dbReference type="SMART" id="SM00656"/>
    </source>
</evidence>
<accession>A0AAP0HFD6</accession>
<sequence>MQAYSLKSTYNTISNYAKTSHSPKSSKRVVNEIDCCWRSNPNWASRRQALADCVIGFGSGTLGGKFGAIYVVTNPSDNPTDPQPGTLRYGVIQTKPLWIVFAKDMVIKLKNELIMNSYKTIDGRGAKVEIAYGPCITIQGVSHIIIHGISIHDCKPGKSGLVRSTPAHVGHRGGSDGDAVVMLFGHDDSFTDDKVMKVTVVFNHFGHGLVQRMPRVRLGYAHIANNMYEEWQMYAIGGSGNPTIFSEGNYFIAPNNADSKAVTKREVKSGWKNWKWRSSKDQFVNGAYFVQSGYGNCAPNYSKSQVFSVAPGSMVPALTSAAGPLQCVPRKPC</sequence>
<dbReference type="SMART" id="SM00656">
    <property type="entry name" value="Amb_all"/>
    <property type="match status" value="1"/>
</dbReference>
<dbReference type="GO" id="GO:0030570">
    <property type="term" value="F:pectate lyase activity"/>
    <property type="evidence" value="ECO:0007669"/>
    <property type="project" value="UniProtKB-EC"/>
</dbReference>
<evidence type="ECO:0000256" key="3">
    <source>
        <dbReference type="ARBA" id="ARBA00012272"/>
    </source>
</evidence>
<organism evidence="10 11">
    <name type="scientific">Stephania japonica</name>
    <dbReference type="NCBI Taxonomy" id="461633"/>
    <lineage>
        <taxon>Eukaryota</taxon>
        <taxon>Viridiplantae</taxon>
        <taxon>Streptophyta</taxon>
        <taxon>Embryophyta</taxon>
        <taxon>Tracheophyta</taxon>
        <taxon>Spermatophyta</taxon>
        <taxon>Magnoliopsida</taxon>
        <taxon>Ranunculales</taxon>
        <taxon>Menispermaceae</taxon>
        <taxon>Menispermoideae</taxon>
        <taxon>Cissampelideae</taxon>
        <taxon>Stephania</taxon>
    </lineage>
</organism>
<evidence type="ECO:0000256" key="2">
    <source>
        <dbReference type="ARBA" id="ARBA00005220"/>
    </source>
</evidence>
<evidence type="ECO:0000313" key="11">
    <source>
        <dbReference type="Proteomes" id="UP001417504"/>
    </source>
</evidence>
<evidence type="ECO:0000256" key="5">
    <source>
        <dbReference type="ARBA" id="ARBA00022729"/>
    </source>
</evidence>
<dbReference type="EMBL" id="JBBNAE010000011">
    <property type="protein sequence ID" value="KAK9084794.1"/>
    <property type="molecule type" value="Genomic_DNA"/>
</dbReference>
<keyword evidence="5" id="KW-0732">Signal</keyword>
<name>A0AAP0HFD6_9MAGN</name>